<dbReference type="EC" id="3.1.6.-" evidence="4"/>
<dbReference type="InterPro" id="IPR050738">
    <property type="entry name" value="Sulfatase"/>
</dbReference>
<dbReference type="Gene3D" id="3.40.720.10">
    <property type="entry name" value="Alkaline Phosphatase, subunit A"/>
    <property type="match status" value="1"/>
</dbReference>
<dbReference type="PANTHER" id="PTHR42693:SF53">
    <property type="entry name" value="ENDO-4-O-SULFATASE"/>
    <property type="match status" value="1"/>
</dbReference>
<dbReference type="Pfam" id="PF00884">
    <property type="entry name" value="Sulfatase"/>
    <property type="match status" value="1"/>
</dbReference>
<evidence type="ECO:0000313" key="4">
    <source>
        <dbReference type="EMBL" id="MFD2160578.1"/>
    </source>
</evidence>
<evidence type="ECO:0000256" key="1">
    <source>
        <dbReference type="ARBA" id="ARBA00008779"/>
    </source>
</evidence>
<dbReference type="EMBL" id="JBHUJB010000083">
    <property type="protein sequence ID" value="MFD2160578.1"/>
    <property type="molecule type" value="Genomic_DNA"/>
</dbReference>
<organism evidence="4 5">
    <name type="scientific">Rubritalea tangerina</name>
    <dbReference type="NCBI Taxonomy" id="430798"/>
    <lineage>
        <taxon>Bacteria</taxon>
        <taxon>Pseudomonadati</taxon>
        <taxon>Verrucomicrobiota</taxon>
        <taxon>Verrucomicrobiia</taxon>
        <taxon>Verrucomicrobiales</taxon>
        <taxon>Rubritaleaceae</taxon>
        <taxon>Rubritalea</taxon>
    </lineage>
</organism>
<protein>
    <submittedName>
        <fullName evidence="4">Arylsulfatase</fullName>
        <ecNumber evidence="4">3.1.6.-</ecNumber>
    </submittedName>
</protein>
<comment type="caution">
    <text evidence="4">The sequence shown here is derived from an EMBL/GenBank/DDBJ whole genome shotgun (WGS) entry which is preliminary data.</text>
</comment>
<dbReference type="CDD" id="cd16025">
    <property type="entry name" value="PAS_like"/>
    <property type="match status" value="1"/>
</dbReference>
<gene>
    <name evidence="4" type="ORF">ACFSW8_16860</name>
</gene>
<dbReference type="RefSeq" id="WP_377178820.1">
    <property type="nucleotide sequence ID" value="NZ_JBHUJB010000083.1"/>
</dbReference>
<keyword evidence="2 4" id="KW-0378">Hydrolase</keyword>
<dbReference type="InterPro" id="IPR000917">
    <property type="entry name" value="Sulfatase_N"/>
</dbReference>
<accession>A0ABW4ZEY2</accession>
<name>A0ABW4ZEY2_9BACT</name>
<comment type="similarity">
    <text evidence="1">Belongs to the sulfatase family.</text>
</comment>
<feature type="domain" description="Sulfatase N-terminal" evidence="3">
    <location>
        <begin position="34"/>
        <end position="455"/>
    </location>
</feature>
<dbReference type="Proteomes" id="UP001597389">
    <property type="component" value="Unassembled WGS sequence"/>
</dbReference>
<dbReference type="GO" id="GO:0016787">
    <property type="term" value="F:hydrolase activity"/>
    <property type="evidence" value="ECO:0007669"/>
    <property type="project" value="UniProtKB-KW"/>
</dbReference>
<dbReference type="PANTHER" id="PTHR42693">
    <property type="entry name" value="ARYLSULFATASE FAMILY MEMBER"/>
    <property type="match status" value="1"/>
</dbReference>
<evidence type="ECO:0000259" key="3">
    <source>
        <dbReference type="Pfam" id="PF00884"/>
    </source>
</evidence>
<sequence length="565" mass="64614">MMNVRMQGFGDLVRRLLLWGALLFHSVAWAVSRPNIITILVDDLGYSDIGSYGGEIETPHIDALAAGGVRFTQFYTTSRCCPSRASLLTGLYPHQVGIGHMVYRDYGDGYRKNLSRGCVTFGEVLQQAGYRTFFSGKWYVGHTDKEARPEQRGFDKFTGVYSHIDAYWSVLKGCEIYRDNTLLIPAGKDPVNPYRPDEEFYITDFFTDVAIDYVDQAAEESGKPFLLHLCYNTPHFPLEAPEALIEKYRGRYLKGWDIMRAEKLERMRVLGVVSEGQELPRVKGFKNVSIRGFTQVGVESEWLRNWGSLAQKDREELDFRRAMYAAQVENLDQNVGRLVAHLKAKGLYENTVILFLSDNGCSGETGLFGMQWGRFHSGNYHHWRKRGGWSISQGQGWAAYSNTPLRKYKKFVHEGGIASPLIVHWPGGLPARGEIVSGQSFHLIDIMPTLCELGGATYPERYRGHRIPPMEGHSMVSYLKDPDVVGEARRLYWQHENHAAMREGDWKLVTVDDRVEGRWELYDLSDDRSESENLAARYPEKVKALRQQWESWARRVKAVPFPEDR</sequence>
<reference evidence="5" key="1">
    <citation type="journal article" date="2019" name="Int. J. Syst. Evol. Microbiol.">
        <title>The Global Catalogue of Microorganisms (GCM) 10K type strain sequencing project: providing services to taxonomists for standard genome sequencing and annotation.</title>
        <authorList>
            <consortium name="The Broad Institute Genomics Platform"/>
            <consortium name="The Broad Institute Genome Sequencing Center for Infectious Disease"/>
            <person name="Wu L."/>
            <person name="Ma J."/>
        </authorList>
    </citation>
    <scope>NUCLEOTIDE SEQUENCE [LARGE SCALE GENOMIC DNA]</scope>
    <source>
        <strain evidence="5">CCUG 57942</strain>
    </source>
</reference>
<evidence type="ECO:0000256" key="2">
    <source>
        <dbReference type="ARBA" id="ARBA00022801"/>
    </source>
</evidence>
<proteinExistence type="inferred from homology"/>
<dbReference type="SUPFAM" id="SSF53649">
    <property type="entry name" value="Alkaline phosphatase-like"/>
    <property type="match status" value="1"/>
</dbReference>
<evidence type="ECO:0000313" key="5">
    <source>
        <dbReference type="Proteomes" id="UP001597389"/>
    </source>
</evidence>
<dbReference type="Gene3D" id="3.30.1120.10">
    <property type="match status" value="1"/>
</dbReference>
<dbReference type="InterPro" id="IPR017850">
    <property type="entry name" value="Alkaline_phosphatase_core_sf"/>
</dbReference>
<keyword evidence="5" id="KW-1185">Reference proteome</keyword>